<keyword evidence="2" id="KW-0812">Transmembrane</keyword>
<feature type="region of interest" description="Disordered" evidence="1">
    <location>
        <begin position="79"/>
        <end position="112"/>
    </location>
</feature>
<sequence length="237" mass="25160">MLISGAQAEEAGRGAAEEPMTADGAQEAGGTGEGAREVTSAVLSRRLAIPVILAAGWGALFAYTLIVLTDDGSVAAPAGQTRFAPTDSIDVPEVRLPEPERPATPAANPPRVLTVAAPAPPLETVVPLAEPRPAAPLVERAAFVGIWGPTPVACGQRQRRRGFLPATITEDGAKAGRTTCRFRNNRREGSAWTMAADCSERGRRWTSQVRLLVEHDRLTWTSGKGQANYIRCSRKSD</sequence>
<dbReference type="EMBL" id="CP001298">
    <property type="protein sequence ID" value="ACK85715.1"/>
    <property type="molecule type" value="Genomic_DNA"/>
</dbReference>
<feature type="region of interest" description="Disordered" evidence="1">
    <location>
        <begin position="1"/>
        <end position="33"/>
    </location>
</feature>
<evidence type="ECO:0008006" key="4">
    <source>
        <dbReference type="Google" id="ProtNLM"/>
    </source>
</evidence>
<proteinExistence type="predicted"/>
<dbReference type="KEGG" id="mch:Mchl_4950"/>
<reference evidence="3" key="1">
    <citation type="submission" date="2008-12" db="EMBL/GenBank/DDBJ databases">
        <title>Complete sequence of chromosome of Methylobacterium extorquens CM4.</title>
        <authorList>
            <consortium name="US DOE Joint Genome Institute"/>
            <person name="Lucas S."/>
            <person name="Copeland A."/>
            <person name="Lapidus A."/>
            <person name="Glavina del Rio T."/>
            <person name="Dalin E."/>
            <person name="Tice H."/>
            <person name="Bruce D."/>
            <person name="Goodwin L."/>
            <person name="Pitluck S."/>
            <person name="Chertkov O."/>
            <person name="Brettin T."/>
            <person name="Detter J.C."/>
            <person name="Han C."/>
            <person name="Larimer F."/>
            <person name="Land M."/>
            <person name="Hauser L."/>
            <person name="Kyrpides N."/>
            <person name="Mikhailova N."/>
            <person name="Marx C."/>
            <person name="Richardson P."/>
        </authorList>
    </citation>
    <scope>NUCLEOTIDE SEQUENCE</scope>
    <source>
        <strain evidence="3">CM4</strain>
    </source>
</reference>
<dbReference type="AlphaFoldDB" id="B7KT95"/>
<feature type="compositionally biased region" description="Basic and acidic residues" evidence="1">
    <location>
        <begin position="92"/>
        <end position="101"/>
    </location>
</feature>
<dbReference type="HOGENOM" id="CLU_1223565_0_0_5"/>
<reference evidence="3" key="2">
    <citation type="journal article" date="2012" name="J. Bacteriol.">
        <title>Complete genome sequences of six strains of the genus Methylobacterium.</title>
        <authorList>
            <person name="Marx C.J."/>
            <person name="Bringel F."/>
            <person name="Chistoserdova L."/>
            <person name="Moulin L."/>
            <person name="Farhan Ul Haque M."/>
            <person name="Fleischman D.E."/>
            <person name="Gruffaz C."/>
            <person name="Jourand P."/>
            <person name="Knief C."/>
            <person name="Lee M.C."/>
            <person name="Muller E.E."/>
            <person name="Nadalig T."/>
            <person name="Peyraud R."/>
            <person name="Roselli S."/>
            <person name="Russ L."/>
            <person name="Goodwin L.A."/>
            <person name="Ivanova N."/>
            <person name="Kyrpides N."/>
            <person name="Lajus A."/>
            <person name="Land M.L."/>
            <person name="Medigue C."/>
            <person name="Mikhailova N."/>
            <person name="Nolan M."/>
            <person name="Woyke T."/>
            <person name="Stolyar S."/>
            <person name="Vorholt J.A."/>
            <person name="Vuilleumier S."/>
        </authorList>
    </citation>
    <scope>NUCLEOTIDE SEQUENCE [LARGE SCALE GENOMIC DNA]</scope>
    <source>
        <strain evidence="3">CM4</strain>
    </source>
</reference>
<dbReference type="Proteomes" id="UP000002385">
    <property type="component" value="Chromosome"/>
</dbReference>
<gene>
    <name evidence="3" type="ordered locus">Mchl_4950</name>
</gene>
<organism evidence="3">
    <name type="scientific">Methylorubrum extorquens (strain CM4 / NCIMB 13688)</name>
    <name type="common">Methylobacterium extorquens</name>
    <dbReference type="NCBI Taxonomy" id="440085"/>
    <lineage>
        <taxon>Bacteria</taxon>
        <taxon>Pseudomonadati</taxon>
        <taxon>Pseudomonadota</taxon>
        <taxon>Alphaproteobacteria</taxon>
        <taxon>Hyphomicrobiales</taxon>
        <taxon>Methylobacteriaceae</taxon>
        <taxon>Methylorubrum</taxon>
    </lineage>
</organism>
<feature type="transmembrane region" description="Helical" evidence="2">
    <location>
        <begin position="47"/>
        <end position="68"/>
    </location>
</feature>
<feature type="compositionally biased region" description="Low complexity" evidence="1">
    <location>
        <begin position="17"/>
        <end position="26"/>
    </location>
</feature>
<protein>
    <recommendedName>
        <fullName evidence="4">Peptidase inhibitor family I36 protein</fullName>
    </recommendedName>
</protein>
<evidence type="ECO:0000256" key="2">
    <source>
        <dbReference type="SAM" id="Phobius"/>
    </source>
</evidence>
<keyword evidence="2" id="KW-1133">Transmembrane helix</keyword>
<evidence type="ECO:0000256" key="1">
    <source>
        <dbReference type="SAM" id="MobiDB-lite"/>
    </source>
</evidence>
<keyword evidence="2" id="KW-0472">Membrane</keyword>
<evidence type="ECO:0000313" key="3">
    <source>
        <dbReference type="EMBL" id="ACK85715.1"/>
    </source>
</evidence>
<accession>B7KT95</accession>
<name>B7KT95_METC4</name>